<name>A0A6L5Z2K6_9RHOB</name>
<dbReference type="EMBL" id="WIND01000012">
    <property type="protein sequence ID" value="MSU90796.1"/>
    <property type="molecule type" value="Genomic_DNA"/>
</dbReference>
<evidence type="ECO:0000313" key="2">
    <source>
        <dbReference type="Proteomes" id="UP000474957"/>
    </source>
</evidence>
<accession>A0A6L5Z2K6</accession>
<organism evidence="1 2">
    <name type="scientific">Halovulum marinum</name>
    <dbReference type="NCBI Taxonomy" id="2662447"/>
    <lineage>
        <taxon>Bacteria</taxon>
        <taxon>Pseudomonadati</taxon>
        <taxon>Pseudomonadota</taxon>
        <taxon>Alphaproteobacteria</taxon>
        <taxon>Rhodobacterales</taxon>
        <taxon>Paracoccaceae</taxon>
        <taxon>Halovulum</taxon>
    </lineage>
</organism>
<keyword evidence="2" id="KW-1185">Reference proteome</keyword>
<protein>
    <submittedName>
        <fullName evidence="1">Uncharacterized protein</fullName>
    </submittedName>
</protein>
<proteinExistence type="predicted"/>
<dbReference type="RefSeq" id="WP_154447290.1">
    <property type="nucleotide sequence ID" value="NZ_WIND01000012.1"/>
</dbReference>
<comment type="caution">
    <text evidence="1">The sequence shown here is derived from an EMBL/GenBank/DDBJ whole genome shotgun (WGS) entry which is preliminary data.</text>
</comment>
<sequence length="76" mass="8503">MQDPLSAPNPVYTAAFQPAEMCRGHLHRPGPRRLRTLEVLRKVGIPDTENRIGTGPHAFSGGGWTPAPWMLSRRMR</sequence>
<reference evidence="1 2" key="1">
    <citation type="submission" date="2019-10" db="EMBL/GenBank/DDBJ databases">
        <title>Cognatihalovulum marinum gen. nov. sp. nov., a new member of the family Rhodobacteraceae isolated from deep seawater of the Northwest Indian Ocean.</title>
        <authorList>
            <person name="Ruan C."/>
            <person name="Wang J."/>
            <person name="Zheng X."/>
            <person name="Song L."/>
            <person name="Zhu Y."/>
            <person name="Huang Y."/>
            <person name="Lu Z."/>
            <person name="Du W."/>
            <person name="Huang L."/>
            <person name="Dai X."/>
        </authorList>
    </citation>
    <scope>NUCLEOTIDE SEQUENCE [LARGE SCALE GENOMIC DNA]</scope>
    <source>
        <strain evidence="1 2">2CG4</strain>
    </source>
</reference>
<evidence type="ECO:0000313" key="1">
    <source>
        <dbReference type="EMBL" id="MSU90796.1"/>
    </source>
</evidence>
<dbReference type="Proteomes" id="UP000474957">
    <property type="component" value="Unassembled WGS sequence"/>
</dbReference>
<dbReference type="AlphaFoldDB" id="A0A6L5Z2K6"/>
<gene>
    <name evidence="1" type="ORF">GE300_14425</name>
</gene>